<reference evidence="9 10" key="1">
    <citation type="submission" date="2024-02" db="EMBL/GenBank/DDBJ databases">
        <title>A novel Gemmatimonadota bacterium.</title>
        <authorList>
            <person name="Du Z.-J."/>
            <person name="Ye Y.-Q."/>
        </authorList>
    </citation>
    <scope>NUCLEOTIDE SEQUENCE [LARGE SCALE GENOMIC DNA]</scope>
    <source>
        <strain evidence="9 10">DH-20</strain>
    </source>
</reference>
<dbReference type="GO" id="GO:0004180">
    <property type="term" value="F:carboxypeptidase activity"/>
    <property type="evidence" value="ECO:0007669"/>
    <property type="project" value="UniProtKB-KW"/>
</dbReference>
<evidence type="ECO:0000256" key="3">
    <source>
        <dbReference type="ARBA" id="ARBA00022670"/>
    </source>
</evidence>
<dbReference type="PANTHER" id="PTHR11705:SF143">
    <property type="entry name" value="SLL0236 PROTEIN"/>
    <property type="match status" value="1"/>
</dbReference>
<evidence type="ECO:0000256" key="6">
    <source>
        <dbReference type="ARBA" id="ARBA00023049"/>
    </source>
</evidence>
<keyword evidence="4" id="KW-0378">Hydrolase</keyword>
<evidence type="ECO:0000256" key="5">
    <source>
        <dbReference type="ARBA" id="ARBA00022833"/>
    </source>
</evidence>
<dbReference type="Proteomes" id="UP001484239">
    <property type="component" value="Unassembled WGS sequence"/>
</dbReference>
<comment type="similarity">
    <text evidence="2">Belongs to the peptidase M14 family.</text>
</comment>
<evidence type="ECO:0000313" key="10">
    <source>
        <dbReference type="Proteomes" id="UP001484239"/>
    </source>
</evidence>
<comment type="caution">
    <text evidence="9">The sequence shown here is derived from an EMBL/GenBank/DDBJ whole genome shotgun (WGS) entry which is preliminary data.</text>
</comment>
<feature type="compositionally biased region" description="Acidic residues" evidence="7">
    <location>
        <begin position="493"/>
        <end position="544"/>
    </location>
</feature>
<dbReference type="InterPro" id="IPR000834">
    <property type="entry name" value="Peptidase_M14"/>
</dbReference>
<evidence type="ECO:0000259" key="8">
    <source>
        <dbReference type="Pfam" id="PF00246"/>
    </source>
</evidence>
<evidence type="ECO:0000256" key="7">
    <source>
        <dbReference type="SAM" id="MobiDB-lite"/>
    </source>
</evidence>
<evidence type="ECO:0000313" key="9">
    <source>
        <dbReference type="EMBL" id="MEK9499628.1"/>
    </source>
</evidence>
<evidence type="ECO:0000256" key="4">
    <source>
        <dbReference type="ARBA" id="ARBA00022801"/>
    </source>
</evidence>
<keyword evidence="5" id="KW-0862">Zinc</keyword>
<evidence type="ECO:0000256" key="2">
    <source>
        <dbReference type="ARBA" id="ARBA00005988"/>
    </source>
</evidence>
<dbReference type="Pfam" id="PF00246">
    <property type="entry name" value="Peptidase_M14"/>
    <property type="match status" value="1"/>
</dbReference>
<dbReference type="Gene3D" id="3.40.630.10">
    <property type="entry name" value="Zn peptidases"/>
    <property type="match status" value="1"/>
</dbReference>
<protein>
    <submittedName>
        <fullName evidence="9">M14 family zinc carboxypeptidase</fullName>
    </submittedName>
</protein>
<keyword evidence="10" id="KW-1185">Reference proteome</keyword>
<keyword evidence="9" id="KW-0121">Carboxypeptidase</keyword>
<comment type="cofactor">
    <cofactor evidence="1">
        <name>Zn(2+)</name>
        <dbReference type="ChEBI" id="CHEBI:29105"/>
    </cofactor>
</comment>
<gene>
    <name evidence="9" type="ORF">WI372_01360</name>
</gene>
<name>A0ABU9E679_9BACT</name>
<proteinExistence type="inferred from homology"/>
<keyword evidence="6" id="KW-0482">Metalloprotease</keyword>
<evidence type="ECO:0000256" key="1">
    <source>
        <dbReference type="ARBA" id="ARBA00001947"/>
    </source>
</evidence>
<dbReference type="PANTHER" id="PTHR11705">
    <property type="entry name" value="PROTEASE FAMILY M14 CARBOXYPEPTIDASE A,B"/>
    <property type="match status" value="1"/>
</dbReference>
<dbReference type="SUPFAM" id="SSF53187">
    <property type="entry name" value="Zn-dependent exopeptidases"/>
    <property type="match status" value="1"/>
</dbReference>
<dbReference type="EMBL" id="JBBHLI010000001">
    <property type="protein sequence ID" value="MEK9499628.1"/>
    <property type="molecule type" value="Genomic_DNA"/>
</dbReference>
<dbReference type="RefSeq" id="WP_405286212.1">
    <property type="nucleotide sequence ID" value="NZ_JBBHLI010000001.1"/>
</dbReference>
<accession>A0ABU9E679</accession>
<keyword evidence="3" id="KW-0645">Protease</keyword>
<dbReference type="Gene3D" id="3.40.50.880">
    <property type="match status" value="1"/>
</dbReference>
<feature type="region of interest" description="Disordered" evidence="7">
    <location>
        <begin position="469"/>
        <end position="547"/>
    </location>
</feature>
<dbReference type="InterPro" id="IPR029062">
    <property type="entry name" value="Class_I_gatase-like"/>
</dbReference>
<organism evidence="9 10">
    <name type="scientific">Gaopeijia maritima</name>
    <dbReference type="NCBI Taxonomy" id="3119007"/>
    <lineage>
        <taxon>Bacteria</taxon>
        <taxon>Pseudomonadati</taxon>
        <taxon>Gemmatimonadota</taxon>
        <taxon>Longimicrobiia</taxon>
        <taxon>Gaopeijiales</taxon>
        <taxon>Gaopeijiaceae</taxon>
        <taxon>Gaopeijia</taxon>
    </lineage>
</organism>
<sequence>MSAPTIAGGTLVRARKALSVSAILRPLPLLVAAALCISPAPTRAQANGNGNGNGAIPTPEEYFGFAMGTSKKLARWDTIVTYFDLIAERSDRVMVDRIGSTTLGNPYLMITMSSPSNLAQLDDIRAASKTLAEGRVSRAEAEALADELPATVVINHDMHSTEVASSQTSVELVYQLATATDDDVQQILDEVVTVLIPSANPDGQIMVGDWYRQIVDTEFDEARMPYLYHSYSGHDNNRDYFQANLVETRHWMEVMWRTAYPQVYLDQHQMGGTGPRMFVPPYPDPMDPDIHPLQWQSLQFMGGGIVADLQRAGKKGVITGQMYRIWGQEGALTGRHHNIVALLTESASANLASPMEVTREQLEGRDDSYGFTMNFVDPWWGGEWTLGDIVDYQMIAAMSVLRQTARFRDQYVMGRWQMASETIARAEAEGPWGWVVPADQADPVAAADMARRLELQGIEVWQVTESFTATPVDPGLRPQNGDPRDLGIWSGDIDPDAESDDEGEGDSAQAGDEDDSGDSEDRDAEHPDEDSDADSEGDAGDADSAESRLLEPREIPAGSWVILAAQPGWAAVEDLMMPQGRELLYEYPDGPFMRSYDGAAYTMPMQMGVEALMLDEAADVELVAPSFEPAPVTLPSAREWFAMSTAISQAYHVANRLMAEGVPVSRTDAYFLVDAGHAEAPALLSALAEETGVPVTADPSGLGAIEPMTLSRVGLYQGWAGSMDEGWTRLLLEEYGFAPVTLANEDVRDPNLSDRLDVVIIPSEISLDRLIDGADEEDAPEGYRGGIGEEGVANLRAFVRAGGTLVTLERADALVLEHFDVPVKNSLEGLSGSEFFTPTSLYRTELDTEHPLAAGSPAEVAAKWAGGRAYEPTGWDGEAGRIRTVGRWATDPDRLLMSGLIVGEEHLAGKANILDVEYGDGHIYMYGFRVQHRAQTTGTFKLLFNALMKAGRRPMMD</sequence>
<feature type="domain" description="Peptidase M14" evidence="8">
    <location>
        <begin position="81"/>
        <end position="255"/>
    </location>
</feature>